<dbReference type="GO" id="GO:0008270">
    <property type="term" value="F:zinc ion binding"/>
    <property type="evidence" value="ECO:0007669"/>
    <property type="project" value="UniProtKB-KW"/>
</dbReference>
<feature type="domain" description="C2H2-type" evidence="12">
    <location>
        <begin position="27"/>
        <end position="54"/>
    </location>
</feature>
<evidence type="ECO:0000256" key="3">
    <source>
        <dbReference type="ARBA" id="ARBA00022723"/>
    </source>
</evidence>
<dbReference type="PANTHER" id="PTHR24377">
    <property type="entry name" value="IP01015P-RELATED"/>
    <property type="match status" value="1"/>
</dbReference>
<evidence type="ECO:0000259" key="12">
    <source>
        <dbReference type="PROSITE" id="PS50157"/>
    </source>
</evidence>
<keyword evidence="6" id="KW-0862">Zinc</keyword>
<dbReference type="FunFam" id="3.30.160.60:FF:000240">
    <property type="entry name" value="Zinc finger protein 250"/>
    <property type="match status" value="1"/>
</dbReference>
<dbReference type="Gene3D" id="3.30.160.60">
    <property type="entry name" value="Classic Zinc Finger"/>
    <property type="match status" value="2"/>
</dbReference>
<dbReference type="EMBL" id="CYRY02035992">
    <property type="protein sequence ID" value="VCX15788.1"/>
    <property type="molecule type" value="Genomic_DNA"/>
</dbReference>
<evidence type="ECO:0000256" key="10">
    <source>
        <dbReference type="ARBA" id="ARBA00023242"/>
    </source>
</evidence>
<keyword evidence="8" id="KW-0238">DNA-binding</keyword>
<evidence type="ECO:0000256" key="4">
    <source>
        <dbReference type="ARBA" id="ARBA00022737"/>
    </source>
</evidence>
<evidence type="ECO:0000256" key="2">
    <source>
        <dbReference type="ARBA" id="ARBA00006991"/>
    </source>
</evidence>
<dbReference type="AlphaFoldDB" id="A0A9X9Q4X0"/>
<keyword evidence="5 11" id="KW-0863">Zinc-finger</keyword>
<sequence length="59" mass="6803">MFVKNVRNPSPSSLRKHAKVHGAKKPYECKECGKAFLHSFYLLIHARMHTGEKAYKCVE</sequence>
<keyword evidence="9" id="KW-0804">Transcription</keyword>
<evidence type="ECO:0000256" key="7">
    <source>
        <dbReference type="ARBA" id="ARBA00023015"/>
    </source>
</evidence>
<keyword evidence="10" id="KW-0539">Nucleus</keyword>
<evidence type="ECO:0000256" key="6">
    <source>
        <dbReference type="ARBA" id="ARBA00022833"/>
    </source>
</evidence>
<dbReference type="InterPro" id="IPR013087">
    <property type="entry name" value="Znf_C2H2_type"/>
</dbReference>
<dbReference type="PROSITE" id="PS50157">
    <property type="entry name" value="ZINC_FINGER_C2H2_2"/>
    <property type="match status" value="1"/>
</dbReference>
<keyword evidence="4" id="KW-0677">Repeat</keyword>
<organism evidence="13 14">
    <name type="scientific">Gulo gulo</name>
    <name type="common">Wolverine</name>
    <name type="synonym">Gluton</name>
    <dbReference type="NCBI Taxonomy" id="48420"/>
    <lineage>
        <taxon>Eukaryota</taxon>
        <taxon>Metazoa</taxon>
        <taxon>Chordata</taxon>
        <taxon>Craniata</taxon>
        <taxon>Vertebrata</taxon>
        <taxon>Euteleostomi</taxon>
        <taxon>Mammalia</taxon>
        <taxon>Eutheria</taxon>
        <taxon>Laurasiatheria</taxon>
        <taxon>Carnivora</taxon>
        <taxon>Caniformia</taxon>
        <taxon>Musteloidea</taxon>
        <taxon>Mustelidae</taxon>
        <taxon>Guloninae</taxon>
        <taxon>Gulo</taxon>
    </lineage>
</organism>
<evidence type="ECO:0000256" key="11">
    <source>
        <dbReference type="PROSITE-ProRule" id="PRU00042"/>
    </source>
</evidence>
<evidence type="ECO:0000313" key="13">
    <source>
        <dbReference type="EMBL" id="VCX15788.1"/>
    </source>
</evidence>
<evidence type="ECO:0000256" key="5">
    <source>
        <dbReference type="ARBA" id="ARBA00022771"/>
    </source>
</evidence>
<name>A0A9X9Q4X0_GULGU</name>
<comment type="caution">
    <text evidence="13">The sequence shown here is derived from an EMBL/GenBank/DDBJ whole genome shotgun (WGS) entry which is preliminary data.</text>
</comment>
<dbReference type="InterPro" id="IPR050826">
    <property type="entry name" value="Krueppel_C2H2_ZnFinger"/>
</dbReference>
<evidence type="ECO:0000256" key="9">
    <source>
        <dbReference type="ARBA" id="ARBA00023163"/>
    </source>
</evidence>
<reference evidence="13 14" key="1">
    <citation type="submission" date="2018-10" db="EMBL/GenBank/DDBJ databases">
        <authorList>
            <person name="Ekblom R."/>
            <person name="Jareborg N."/>
        </authorList>
    </citation>
    <scope>NUCLEOTIDE SEQUENCE [LARGE SCALE GENOMIC DNA]</scope>
    <source>
        <tissue evidence="13">Muscle</tissue>
    </source>
</reference>
<keyword evidence="3" id="KW-0479">Metal-binding</keyword>
<dbReference type="Proteomes" id="UP000269945">
    <property type="component" value="Unassembled WGS sequence"/>
</dbReference>
<comment type="similarity">
    <text evidence="2">Belongs to the krueppel C2H2-type zinc-finger protein family.</text>
</comment>
<evidence type="ECO:0000256" key="8">
    <source>
        <dbReference type="ARBA" id="ARBA00023125"/>
    </source>
</evidence>
<dbReference type="SUPFAM" id="SSF57667">
    <property type="entry name" value="beta-beta-alpha zinc fingers"/>
    <property type="match status" value="1"/>
</dbReference>
<keyword evidence="7" id="KW-0805">Transcription regulation</keyword>
<gene>
    <name evidence="13" type="ORF">BN2614_LOCUS5</name>
</gene>
<comment type="subcellular location">
    <subcellularLocation>
        <location evidence="1">Nucleus</location>
    </subcellularLocation>
</comment>
<dbReference type="GO" id="GO:0003677">
    <property type="term" value="F:DNA binding"/>
    <property type="evidence" value="ECO:0007669"/>
    <property type="project" value="UniProtKB-KW"/>
</dbReference>
<dbReference type="GO" id="GO:0005634">
    <property type="term" value="C:nucleus"/>
    <property type="evidence" value="ECO:0007669"/>
    <property type="project" value="UniProtKB-SubCell"/>
</dbReference>
<keyword evidence="14" id="KW-1185">Reference proteome</keyword>
<protein>
    <recommendedName>
        <fullName evidence="12">C2H2-type domain-containing protein</fullName>
    </recommendedName>
</protein>
<accession>A0A9X9Q4X0</accession>
<proteinExistence type="inferred from homology"/>
<evidence type="ECO:0000313" key="14">
    <source>
        <dbReference type="Proteomes" id="UP000269945"/>
    </source>
</evidence>
<evidence type="ECO:0000256" key="1">
    <source>
        <dbReference type="ARBA" id="ARBA00004123"/>
    </source>
</evidence>
<dbReference type="PROSITE" id="PS00028">
    <property type="entry name" value="ZINC_FINGER_C2H2_1"/>
    <property type="match status" value="1"/>
</dbReference>
<dbReference type="InterPro" id="IPR036236">
    <property type="entry name" value="Znf_C2H2_sf"/>
</dbReference>